<evidence type="ECO:0000256" key="5">
    <source>
        <dbReference type="SAM" id="Phobius"/>
    </source>
</evidence>
<feature type="transmembrane region" description="Helical" evidence="5">
    <location>
        <begin position="32"/>
        <end position="54"/>
    </location>
</feature>
<feature type="transmembrane region" description="Helical" evidence="5">
    <location>
        <begin position="294"/>
        <end position="314"/>
    </location>
</feature>
<dbReference type="PROSITE" id="PS50850">
    <property type="entry name" value="MFS"/>
    <property type="match status" value="1"/>
</dbReference>
<name>A0A7S7SPV3_PALFE</name>
<keyword evidence="2 5" id="KW-0812">Transmembrane</keyword>
<protein>
    <submittedName>
        <fullName evidence="7">MFS transporter</fullName>
    </submittedName>
</protein>
<feature type="transmembrane region" description="Helical" evidence="5">
    <location>
        <begin position="89"/>
        <end position="108"/>
    </location>
</feature>
<dbReference type="InterPro" id="IPR020846">
    <property type="entry name" value="MFS_dom"/>
</dbReference>
<dbReference type="InterPro" id="IPR011701">
    <property type="entry name" value="MFS"/>
</dbReference>
<dbReference type="GO" id="GO:0046943">
    <property type="term" value="F:carboxylic acid transmembrane transporter activity"/>
    <property type="evidence" value="ECO:0007669"/>
    <property type="project" value="TreeGrafter"/>
</dbReference>
<reference evidence="7 8" key="1">
    <citation type="submission" date="2020-10" db="EMBL/GenBank/DDBJ databases">
        <title>Complete genome sequence of Paludibaculum fermentans P105T, a facultatively anaerobic acidobacterium capable of dissimilatory Fe(III) reduction.</title>
        <authorList>
            <person name="Dedysh S.N."/>
            <person name="Beletsky A.V."/>
            <person name="Kulichevskaya I.S."/>
            <person name="Mardanov A.V."/>
            <person name="Ravin N.V."/>
        </authorList>
    </citation>
    <scope>NUCLEOTIDE SEQUENCE [LARGE SCALE GENOMIC DNA]</scope>
    <source>
        <strain evidence="7 8">P105</strain>
    </source>
</reference>
<evidence type="ECO:0000313" key="8">
    <source>
        <dbReference type="Proteomes" id="UP000593892"/>
    </source>
</evidence>
<dbReference type="InterPro" id="IPR005828">
    <property type="entry name" value="MFS_sugar_transport-like"/>
</dbReference>
<evidence type="ECO:0000256" key="4">
    <source>
        <dbReference type="ARBA" id="ARBA00023136"/>
    </source>
</evidence>
<feature type="transmembrane region" description="Helical" evidence="5">
    <location>
        <begin position="60"/>
        <end position="82"/>
    </location>
</feature>
<dbReference type="PANTHER" id="PTHR23508:SF10">
    <property type="entry name" value="CARBOXYLIC ACID TRANSPORTER PROTEIN HOMOLOG"/>
    <property type="match status" value="1"/>
</dbReference>
<dbReference type="PANTHER" id="PTHR23508">
    <property type="entry name" value="CARBOXYLIC ACID TRANSPORTER PROTEIN HOMOLOG"/>
    <property type="match status" value="1"/>
</dbReference>
<dbReference type="SUPFAM" id="SSF103473">
    <property type="entry name" value="MFS general substrate transporter"/>
    <property type="match status" value="1"/>
</dbReference>
<evidence type="ECO:0000256" key="2">
    <source>
        <dbReference type="ARBA" id="ARBA00022692"/>
    </source>
</evidence>
<evidence type="ECO:0000259" key="6">
    <source>
        <dbReference type="PROSITE" id="PS50850"/>
    </source>
</evidence>
<comment type="subcellular location">
    <subcellularLocation>
        <location evidence="1">Membrane</location>
        <topology evidence="1">Multi-pass membrane protein</topology>
    </subcellularLocation>
</comment>
<evidence type="ECO:0000256" key="3">
    <source>
        <dbReference type="ARBA" id="ARBA00022989"/>
    </source>
</evidence>
<feature type="transmembrane region" description="Helical" evidence="5">
    <location>
        <begin position="377"/>
        <end position="398"/>
    </location>
</feature>
<accession>A0A7S7SPV3</accession>
<dbReference type="AlphaFoldDB" id="A0A7S7SPV3"/>
<sequence length="409" mass="44246">MAPDSAAPAESPRASTPPAGYRFSVLTGYLGWALDSFDFFLVVYCLTAIAAEFHRKDSDIALAITLTLAFRPLGAILFGLLADRFGRRLPLMIDLIFYSVVEILTAFAPNYAAFLALRALFGIGLGGEWGVGASLVMEKTPTARRGLVSGLLQQGYAMGNLLAAGCYYFFFDKWGWRPLFFIGGLPALLCLVIRLRVSESEVWQVQKKRTVREILAELYRHRTLLFSMIGLLAALNLAGHATVDMYPTFLQRKWNLLPTTRSAVSALALTGTLIGALLIGYLSDRIGRRRSMAVAFGLAVLVVPLWAFAPTLALTIAAAWVMQFLVQGAWGVIPAHLAELAPSSVRGSLPGFAYQMGALVSSAIVYIQALAAEHMPYSNAMAITAGTALVLATIASCLGQERKGRDLSE</sequence>
<feature type="transmembrane region" description="Helical" evidence="5">
    <location>
        <begin position="263"/>
        <end position="282"/>
    </location>
</feature>
<feature type="transmembrane region" description="Helical" evidence="5">
    <location>
        <begin position="176"/>
        <end position="197"/>
    </location>
</feature>
<dbReference type="KEGG" id="pfer:IRI77_12155"/>
<dbReference type="Proteomes" id="UP000593892">
    <property type="component" value="Chromosome"/>
</dbReference>
<dbReference type="InterPro" id="IPR036259">
    <property type="entry name" value="MFS_trans_sf"/>
</dbReference>
<keyword evidence="4 5" id="KW-0472">Membrane</keyword>
<dbReference type="Pfam" id="PF00083">
    <property type="entry name" value="Sugar_tr"/>
    <property type="match status" value="1"/>
</dbReference>
<keyword evidence="3 5" id="KW-1133">Transmembrane helix</keyword>
<organism evidence="7 8">
    <name type="scientific">Paludibaculum fermentans</name>
    <dbReference type="NCBI Taxonomy" id="1473598"/>
    <lineage>
        <taxon>Bacteria</taxon>
        <taxon>Pseudomonadati</taxon>
        <taxon>Acidobacteriota</taxon>
        <taxon>Terriglobia</taxon>
        <taxon>Bryobacterales</taxon>
        <taxon>Bryobacteraceae</taxon>
        <taxon>Paludibaculum</taxon>
    </lineage>
</organism>
<feature type="transmembrane region" description="Helical" evidence="5">
    <location>
        <begin position="224"/>
        <end position="243"/>
    </location>
</feature>
<proteinExistence type="predicted"/>
<evidence type="ECO:0000256" key="1">
    <source>
        <dbReference type="ARBA" id="ARBA00004141"/>
    </source>
</evidence>
<dbReference type="InterPro" id="IPR005829">
    <property type="entry name" value="Sugar_transporter_CS"/>
</dbReference>
<dbReference type="CDD" id="cd17316">
    <property type="entry name" value="MFS_SV2_like"/>
    <property type="match status" value="1"/>
</dbReference>
<dbReference type="GO" id="GO:0005886">
    <property type="term" value="C:plasma membrane"/>
    <property type="evidence" value="ECO:0007669"/>
    <property type="project" value="TreeGrafter"/>
</dbReference>
<feature type="domain" description="Major facilitator superfamily (MFS) profile" evidence="6">
    <location>
        <begin position="24"/>
        <end position="403"/>
    </location>
</feature>
<gene>
    <name evidence="7" type="ORF">IRI77_12155</name>
</gene>
<dbReference type="Pfam" id="PF07690">
    <property type="entry name" value="MFS_1"/>
    <property type="match status" value="1"/>
</dbReference>
<dbReference type="EMBL" id="CP063849">
    <property type="protein sequence ID" value="QOY91986.1"/>
    <property type="molecule type" value="Genomic_DNA"/>
</dbReference>
<dbReference type="Gene3D" id="1.20.1250.20">
    <property type="entry name" value="MFS general substrate transporter like domains"/>
    <property type="match status" value="2"/>
</dbReference>
<dbReference type="PROSITE" id="PS00216">
    <property type="entry name" value="SUGAR_TRANSPORT_1"/>
    <property type="match status" value="1"/>
</dbReference>
<dbReference type="PROSITE" id="PS00217">
    <property type="entry name" value="SUGAR_TRANSPORT_2"/>
    <property type="match status" value="1"/>
</dbReference>
<evidence type="ECO:0000313" key="7">
    <source>
        <dbReference type="EMBL" id="QOY91986.1"/>
    </source>
</evidence>
<keyword evidence="8" id="KW-1185">Reference proteome</keyword>